<dbReference type="AlphaFoldDB" id="A0A5N0E3B6"/>
<dbReference type="Gene3D" id="3.30.300.30">
    <property type="match status" value="1"/>
</dbReference>
<gene>
    <name evidence="4" type="ORF">F3087_37300</name>
</gene>
<dbReference type="Pfam" id="PF13193">
    <property type="entry name" value="AMP-binding_C"/>
    <property type="match status" value="1"/>
</dbReference>
<sequence>MPETIDLVESFVGKHVVAGHGDRISYIDADLGKVSYQQLYHAAGLFAARLAARGIRSGSRCLVVADDSATAVTAIIGLWWYGCIPVPVSPYLTEKEIGFIAEDSSAAFVYLDVPSGKRTSLAALLSGLEQFDSALVVDDLASAAAGQVGELLACARSSGRQEALVQYTSGSTGLAKGVLHSAAALLEVSAGFGQILALDPSDTVLSTAKLSFGYGFGNSVLLPLTAGACTVLLRGGIDAYVVASAIRTHQPTVLCSVPRIYAALPRIFSAGETSNHALRLAITAGERCPAELIEATELLLGVPVLNGLGATEALHIVIATTDRSEPGATGCAVPGAVATVRGDDGQVLPDDTEGRLHIAGPTVAAGYLNRPDAERRTFADGGVYTGDIAQISSEGSIRYLARTDDMLNLGGHKVAPGEIETVIQAVPGVADCAVIAAHNADGLDEAVAYVVPAAPDSPTLRSAVMSALRTDLAPFKRPNRIEIVESLPTTSTGKLARFQLRTLAAN</sequence>
<dbReference type="Pfam" id="PF00501">
    <property type="entry name" value="AMP-binding"/>
    <property type="match status" value="1"/>
</dbReference>
<dbReference type="PROSITE" id="PS00455">
    <property type="entry name" value="AMP_BINDING"/>
    <property type="match status" value="1"/>
</dbReference>
<evidence type="ECO:0000256" key="1">
    <source>
        <dbReference type="ARBA" id="ARBA00022598"/>
    </source>
</evidence>
<keyword evidence="1" id="KW-0436">Ligase</keyword>
<dbReference type="InterPro" id="IPR042099">
    <property type="entry name" value="ANL_N_sf"/>
</dbReference>
<name>A0A5N0E3B6_9NOCA</name>
<feature type="domain" description="AMP-dependent synthetase/ligase" evidence="2">
    <location>
        <begin position="15"/>
        <end position="368"/>
    </location>
</feature>
<protein>
    <submittedName>
        <fullName evidence="4">AMP-binding protein</fullName>
    </submittedName>
</protein>
<dbReference type="GO" id="GO:0016878">
    <property type="term" value="F:acid-thiol ligase activity"/>
    <property type="evidence" value="ECO:0007669"/>
    <property type="project" value="TreeGrafter"/>
</dbReference>
<evidence type="ECO:0000313" key="4">
    <source>
        <dbReference type="EMBL" id="KAA8883908.1"/>
    </source>
</evidence>
<dbReference type="SUPFAM" id="SSF56801">
    <property type="entry name" value="Acetyl-CoA synthetase-like"/>
    <property type="match status" value="1"/>
</dbReference>
<proteinExistence type="predicted"/>
<organism evidence="4 5">
    <name type="scientific">Nocardia colli</name>
    <dbReference type="NCBI Taxonomy" id="2545717"/>
    <lineage>
        <taxon>Bacteria</taxon>
        <taxon>Bacillati</taxon>
        <taxon>Actinomycetota</taxon>
        <taxon>Actinomycetes</taxon>
        <taxon>Mycobacteriales</taxon>
        <taxon>Nocardiaceae</taxon>
        <taxon>Nocardia</taxon>
    </lineage>
</organism>
<comment type="caution">
    <text evidence="4">The sequence shown here is derived from an EMBL/GenBank/DDBJ whole genome shotgun (WGS) entry which is preliminary data.</text>
</comment>
<reference evidence="4 5" key="1">
    <citation type="submission" date="2019-09" db="EMBL/GenBank/DDBJ databases">
        <authorList>
            <person name="Wang X."/>
        </authorList>
    </citation>
    <scope>NUCLEOTIDE SEQUENCE [LARGE SCALE GENOMIC DNA]</scope>
    <source>
        <strain evidence="4 5">CICC 11023</strain>
    </source>
</reference>
<keyword evidence="5" id="KW-1185">Reference proteome</keyword>
<dbReference type="RefSeq" id="WP_150406836.1">
    <property type="nucleotide sequence ID" value="NZ_VXLC01000025.1"/>
</dbReference>
<evidence type="ECO:0000259" key="2">
    <source>
        <dbReference type="Pfam" id="PF00501"/>
    </source>
</evidence>
<dbReference type="Gene3D" id="3.40.50.12780">
    <property type="entry name" value="N-terminal domain of ligase-like"/>
    <property type="match status" value="1"/>
</dbReference>
<dbReference type="PANTHER" id="PTHR43352">
    <property type="entry name" value="ACETYL-COA SYNTHETASE"/>
    <property type="match status" value="1"/>
</dbReference>
<evidence type="ECO:0000313" key="5">
    <source>
        <dbReference type="Proteomes" id="UP000323876"/>
    </source>
</evidence>
<dbReference type="PANTHER" id="PTHR43352:SF1">
    <property type="entry name" value="ANTHRANILATE--COA LIGASE"/>
    <property type="match status" value="1"/>
</dbReference>
<dbReference type="Proteomes" id="UP000323876">
    <property type="component" value="Unassembled WGS sequence"/>
</dbReference>
<dbReference type="InterPro" id="IPR045851">
    <property type="entry name" value="AMP-bd_C_sf"/>
</dbReference>
<dbReference type="InterPro" id="IPR000873">
    <property type="entry name" value="AMP-dep_synth/lig_dom"/>
</dbReference>
<dbReference type="GO" id="GO:0044550">
    <property type="term" value="P:secondary metabolite biosynthetic process"/>
    <property type="evidence" value="ECO:0007669"/>
    <property type="project" value="TreeGrafter"/>
</dbReference>
<dbReference type="OrthoDB" id="9803968at2"/>
<dbReference type="EMBL" id="VXLC01000025">
    <property type="protein sequence ID" value="KAA8883908.1"/>
    <property type="molecule type" value="Genomic_DNA"/>
</dbReference>
<dbReference type="InterPro" id="IPR025110">
    <property type="entry name" value="AMP-bd_C"/>
</dbReference>
<evidence type="ECO:0000259" key="3">
    <source>
        <dbReference type="Pfam" id="PF13193"/>
    </source>
</evidence>
<dbReference type="InterPro" id="IPR020845">
    <property type="entry name" value="AMP-binding_CS"/>
</dbReference>
<feature type="domain" description="AMP-binding enzyme C-terminal" evidence="3">
    <location>
        <begin position="418"/>
        <end position="494"/>
    </location>
</feature>
<accession>A0A5N0E3B6</accession>